<dbReference type="SMART" id="SM00421">
    <property type="entry name" value="HTH_LUXR"/>
    <property type="match status" value="1"/>
</dbReference>
<dbReference type="PANTHER" id="PTHR43133:SF8">
    <property type="entry name" value="RNA POLYMERASE SIGMA FACTOR HI_1459-RELATED"/>
    <property type="match status" value="1"/>
</dbReference>
<accession>A0A1H9VYJ0</accession>
<dbReference type="InterPro" id="IPR014284">
    <property type="entry name" value="RNA_pol_sigma-70_dom"/>
</dbReference>
<keyword evidence="2" id="KW-0805">Transcription regulation</keyword>
<dbReference type="NCBIfam" id="TIGR02937">
    <property type="entry name" value="sigma70-ECF"/>
    <property type="match status" value="1"/>
</dbReference>
<proteinExistence type="inferred from homology"/>
<evidence type="ECO:0000313" key="8">
    <source>
        <dbReference type="EMBL" id="SES26581.1"/>
    </source>
</evidence>
<dbReference type="STRING" id="402600.SAMN05216188_1295"/>
<dbReference type="Gene3D" id="1.10.10.10">
    <property type="entry name" value="Winged helix-like DNA-binding domain superfamily/Winged helix DNA-binding domain"/>
    <property type="match status" value="1"/>
</dbReference>
<dbReference type="InterPro" id="IPR013325">
    <property type="entry name" value="RNA_pol_sigma_r2"/>
</dbReference>
<dbReference type="Pfam" id="PF08281">
    <property type="entry name" value="Sigma70_r4_2"/>
    <property type="match status" value="1"/>
</dbReference>
<evidence type="ECO:0000256" key="2">
    <source>
        <dbReference type="ARBA" id="ARBA00023015"/>
    </source>
</evidence>
<dbReference type="InterPro" id="IPR007627">
    <property type="entry name" value="RNA_pol_sigma70_r2"/>
</dbReference>
<dbReference type="GO" id="GO:0003677">
    <property type="term" value="F:DNA binding"/>
    <property type="evidence" value="ECO:0007669"/>
    <property type="project" value="UniProtKB-KW"/>
</dbReference>
<dbReference type="AlphaFoldDB" id="A0A1H9VYJ0"/>
<dbReference type="SUPFAM" id="SSF88659">
    <property type="entry name" value="Sigma3 and sigma4 domains of RNA polymerase sigma factors"/>
    <property type="match status" value="1"/>
</dbReference>
<dbReference type="RefSeq" id="WP_177221601.1">
    <property type="nucleotide sequence ID" value="NZ_FOFR01000029.1"/>
</dbReference>
<evidence type="ECO:0000256" key="3">
    <source>
        <dbReference type="ARBA" id="ARBA00023082"/>
    </source>
</evidence>
<dbReference type="InterPro" id="IPR039425">
    <property type="entry name" value="RNA_pol_sigma-70-like"/>
</dbReference>
<dbReference type="Proteomes" id="UP000199352">
    <property type="component" value="Unassembled WGS sequence"/>
</dbReference>
<dbReference type="InterPro" id="IPR036388">
    <property type="entry name" value="WH-like_DNA-bd_sf"/>
</dbReference>
<keyword evidence="9" id="KW-1185">Reference proteome</keyword>
<name>A0A1H9VYJ0_9PSEU</name>
<dbReference type="EMBL" id="FOFR01000029">
    <property type="protein sequence ID" value="SES26581.1"/>
    <property type="molecule type" value="Genomic_DNA"/>
</dbReference>
<evidence type="ECO:0000256" key="4">
    <source>
        <dbReference type="ARBA" id="ARBA00023125"/>
    </source>
</evidence>
<organism evidence="8 9">
    <name type="scientific">Lentzea xinjiangensis</name>
    <dbReference type="NCBI Taxonomy" id="402600"/>
    <lineage>
        <taxon>Bacteria</taxon>
        <taxon>Bacillati</taxon>
        <taxon>Actinomycetota</taxon>
        <taxon>Actinomycetes</taxon>
        <taxon>Pseudonocardiales</taxon>
        <taxon>Pseudonocardiaceae</taxon>
        <taxon>Lentzea</taxon>
    </lineage>
</organism>
<feature type="compositionally biased region" description="Pro residues" evidence="6">
    <location>
        <begin position="191"/>
        <end position="200"/>
    </location>
</feature>
<keyword evidence="5" id="KW-0804">Transcription</keyword>
<evidence type="ECO:0000256" key="5">
    <source>
        <dbReference type="ARBA" id="ARBA00023163"/>
    </source>
</evidence>
<feature type="region of interest" description="Disordered" evidence="6">
    <location>
        <begin position="175"/>
        <end position="200"/>
    </location>
</feature>
<dbReference type="Pfam" id="PF04542">
    <property type="entry name" value="Sigma70_r2"/>
    <property type="match status" value="1"/>
</dbReference>
<dbReference type="Gene3D" id="1.10.1740.10">
    <property type="match status" value="1"/>
</dbReference>
<dbReference type="PANTHER" id="PTHR43133">
    <property type="entry name" value="RNA POLYMERASE ECF-TYPE SIGMA FACTO"/>
    <property type="match status" value="1"/>
</dbReference>
<dbReference type="GO" id="GO:0006352">
    <property type="term" value="P:DNA-templated transcription initiation"/>
    <property type="evidence" value="ECO:0007669"/>
    <property type="project" value="InterPro"/>
</dbReference>
<dbReference type="InterPro" id="IPR013249">
    <property type="entry name" value="RNA_pol_sigma70_r4_t2"/>
</dbReference>
<feature type="domain" description="HTH luxR-type" evidence="7">
    <location>
        <begin position="110"/>
        <end position="167"/>
    </location>
</feature>
<evidence type="ECO:0000256" key="1">
    <source>
        <dbReference type="ARBA" id="ARBA00010641"/>
    </source>
</evidence>
<dbReference type="InterPro" id="IPR013324">
    <property type="entry name" value="RNA_pol_sigma_r3/r4-like"/>
</dbReference>
<dbReference type="SUPFAM" id="SSF88946">
    <property type="entry name" value="Sigma2 domain of RNA polymerase sigma factors"/>
    <property type="match status" value="1"/>
</dbReference>
<comment type="similarity">
    <text evidence="1">Belongs to the sigma-70 factor family. ECF subfamily.</text>
</comment>
<evidence type="ECO:0000259" key="7">
    <source>
        <dbReference type="SMART" id="SM00421"/>
    </source>
</evidence>
<keyword evidence="3" id="KW-0731">Sigma factor</keyword>
<keyword evidence="4" id="KW-0238">DNA-binding</keyword>
<gene>
    <name evidence="8" type="ORF">SAMN05216188_1295</name>
</gene>
<sequence length="200" mass="21713">MTESADLAAVVEQVVRRLRREGLSRADAEDCAQEALLALLVRRADPEAEPVAAVRAWLTVAAHRKLLDRFRGADRERRALAHPRTAAPDGPDPADVVTDRDLACHLVKALDDLPEDTRAVCRSVAAGLGTEDIAAQLGLTCRSVQSHLTRARRLLRHLAAGAAVTLFGTVAQITRHTATATRPPPRRPHRSPWPPPPRSA</sequence>
<dbReference type="InterPro" id="IPR000792">
    <property type="entry name" value="Tscrpt_reg_LuxR_C"/>
</dbReference>
<evidence type="ECO:0000313" key="9">
    <source>
        <dbReference type="Proteomes" id="UP000199352"/>
    </source>
</evidence>
<evidence type="ECO:0000256" key="6">
    <source>
        <dbReference type="SAM" id="MobiDB-lite"/>
    </source>
</evidence>
<reference evidence="9" key="1">
    <citation type="submission" date="2016-10" db="EMBL/GenBank/DDBJ databases">
        <authorList>
            <person name="Varghese N."/>
            <person name="Submissions S."/>
        </authorList>
    </citation>
    <scope>NUCLEOTIDE SEQUENCE [LARGE SCALE GENOMIC DNA]</scope>
    <source>
        <strain evidence="9">CGMCC 4.3525</strain>
    </source>
</reference>
<protein>
    <submittedName>
        <fullName evidence="8">RNA polymerase sigma factor, sigma-70 family</fullName>
    </submittedName>
</protein>
<dbReference type="GO" id="GO:0016987">
    <property type="term" value="F:sigma factor activity"/>
    <property type="evidence" value="ECO:0007669"/>
    <property type="project" value="UniProtKB-KW"/>
</dbReference>